<proteinExistence type="predicted"/>
<evidence type="ECO:0000256" key="2">
    <source>
        <dbReference type="SAM" id="MobiDB-lite"/>
    </source>
</evidence>
<accession>A0A3N1CY40</accession>
<dbReference type="InterPro" id="IPR011051">
    <property type="entry name" value="RmlC_Cupin_sf"/>
</dbReference>
<evidence type="ECO:0000259" key="3">
    <source>
        <dbReference type="PROSITE" id="PS50943"/>
    </source>
</evidence>
<dbReference type="SUPFAM" id="SSF51182">
    <property type="entry name" value="RmlC-like cupins"/>
    <property type="match status" value="1"/>
</dbReference>
<dbReference type="CDD" id="cd00093">
    <property type="entry name" value="HTH_XRE"/>
    <property type="match status" value="1"/>
</dbReference>
<dbReference type="Pfam" id="PF13560">
    <property type="entry name" value="HTH_31"/>
    <property type="match status" value="1"/>
</dbReference>
<dbReference type="CDD" id="cd02209">
    <property type="entry name" value="cupin_XRE_C"/>
    <property type="match status" value="1"/>
</dbReference>
<evidence type="ECO:0000313" key="5">
    <source>
        <dbReference type="Proteomes" id="UP000272400"/>
    </source>
</evidence>
<evidence type="ECO:0000256" key="1">
    <source>
        <dbReference type="ARBA" id="ARBA00023125"/>
    </source>
</evidence>
<dbReference type="PANTHER" id="PTHR46797">
    <property type="entry name" value="HTH-TYPE TRANSCRIPTIONAL REGULATOR"/>
    <property type="match status" value="1"/>
</dbReference>
<dbReference type="AlphaFoldDB" id="A0A3N1CY40"/>
<gene>
    <name evidence="4" type="ORF">EDD29_3772</name>
</gene>
<dbReference type="InterPro" id="IPR014710">
    <property type="entry name" value="RmlC-like_jellyroll"/>
</dbReference>
<reference evidence="4 5" key="1">
    <citation type="submission" date="2018-11" db="EMBL/GenBank/DDBJ databases">
        <title>Sequencing the genomes of 1000 actinobacteria strains.</title>
        <authorList>
            <person name="Klenk H.-P."/>
        </authorList>
    </citation>
    <scope>NUCLEOTIDE SEQUENCE [LARGE SCALE GENOMIC DNA]</scope>
    <source>
        <strain evidence="4 5">DSM 44254</strain>
    </source>
</reference>
<dbReference type="InterPro" id="IPR050807">
    <property type="entry name" value="TransReg_Diox_bact_type"/>
</dbReference>
<dbReference type="InterPro" id="IPR010982">
    <property type="entry name" value="Lambda_DNA-bd_dom_sf"/>
</dbReference>
<organism evidence="4 5">
    <name type="scientific">Actinocorallia herbida</name>
    <dbReference type="NCBI Taxonomy" id="58109"/>
    <lineage>
        <taxon>Bacteria</taxon>
        <taxon>Bacillati</taxon>
        <taxon>Actinomycetota</taxon>
        <taxon>Actinomycetes</taxon>
        <taxon>Streptosporangiales</taxon>
        <taxon>Thermomonosporaceae</taxon>
        <taxon>Actinocorallia</taxon>
    </lineage>
</organism>
<dbReference type="EMBL" id="RJKE01000001">
    <property type="protein sequence ID" value="ROO86209.1"/>
    <property type="molecule type" value="Genomic_DNA"/>
</dbReference>
<protein>
    <submittedName>
        <fullName evidence="4">Cupin domain</fullName>
    </submittedName>
</protein>
<evidence type="ECO:0000313" key="4">
    <source>
        <dbReference type="EMBL" id="ROO86209.1"/>
    </source>
</evidence>
<dbReference type="InterPro" id="IPR001387">
    <property type="entry name" value="Cro/C1-type_HTH"/>
</dbReference>
<dbReference type="PANTHER" id="PTHR46797:SF1">
    <property type="entry name" value="METHYLPHOSPHONATE SYNTHASE"/>
    <property type="match status" value="1"/>
</dbReference>
<feature type="domain" description="HTH cro/C1-type" evidence="3">
    <location>
        <begin position="89"/>
        <end position="143"/>
    </location>
</feature>
<feature type="compositionally biased region" description="Basic and acidic residues" evidence="2">
    <location>
        <begin position="63"/>
        <end position="72"/>
    </location>
</feature>
<dbReference type="GO" id="GO:0003677">
    <property type="term" value="F:DNA binding"/>
    <property type="evidence" value="ECO:0007669"/>
    <property type="project" value="UniProtKB-KW"/>
</dbReference>
<name>A0A3N1CY40_9ACTN</name>
<dbReference type="SMART" id="SM00530">
    <property type="entry name" value="HTH_XRE"/>
    <property type="match status" value="1"/>
</dbReference>
<dbReference type="GO" id="GO:0005829">
    <property type="term" value="C:cytosol"/>
    <property type="evidence" value="ECO:0007669"/>
    <property type="project" value="TreeGrafter"/>
</dbReference>
<comment type="caution">
    <text evidence="4">The sequence shown here is derived from an EMBL/GenBank/DDBJ whole genome shotgun (WGS) entry which is preliminary data.</text>
</comment>
<dbReference type="Gene3D" id="1.10.260.40">
    <property type="entry name" value="lambda repressor-like DNA-binding domains"/>
    <property type="match status" value="1"/>
</dbReference>
<dbReference type="Proteomes" id="UP000272400">
    <property type="component" value="Unassembled WGS sequence"/>
</dbReference>
<dbReference type="Gene3D" id="2.60.120.10">
    <property type="entry name" value="Jelly Rolls"/>
    <property type="match status" value="1"/>
</dbReference>
<dbReference type="GO" id="GO:0003700">
    <property type="term" value="F:DNA-binding transcription factor activity"/>
    <property type="evidence" value="ECO:0007669"/>
    <property type="project" value="TreeGrafter"/>
</dbReference>
<keyword evidence="5" id="KW-1185">Reference proteome</keyword>
<keyword evidence="1" id="KW-0238">DNA-binding</keyword>
<sequence length="270" mass="29593">MRRSKPALRTDDIARTPQRASLRPLFPHARRQRGPNARVAARRGRQAGPPRSGGSPGAQGGEGPRDASRREGWPYPGQVSLEEIIAVRVREYRLSRRVSLALLAEQTGMSKAMLSKIENAQTSCSLSTLARLADALEVPVTALFRGVEAEREAVFVPSGHGARIVRRGSNVGHLYEQLGSLRGEHKRIEPLLVTLTDASEVFPLFQHAGTEFLYMLDGVMTYGHGTSRYEMSPGDSLQFDGEGPHGPIELRELPIRFLSVTAYGALPHTP</sequence>
<dbReference type="SUPFAM" id="SSF47413">
    <property type="entry name" value="lambda repressor-like DNA-binding domains"/>
    <property type="match status" value="1"/>
</dbReference>
<dbReference type="PROSITE" id="PS50943">
    <property type="entry name" value="HTH_CROC1"/>
    <property type="match status" value="1"/>
</dbReference>
<feature type="region of interest" description="Disordered" evidence="2">
    <location>
        <begin position="1"/>
        <end position="74"/>
    </location>
</feature>
<dbReference type="InterPro" id="IPR013096">
    <property type="entry name" value="Cupin_2"/>
</dbReference>
<dbReference type="Pfam" id="PF07883">
    <property type="entry name" value="Cupin_2"/>
    <property type="match status" value="1"/>
</dbReference>